<keyword evidence="2" id="KW-1185">Reference proteome</keyword>
<organism evidence="1 2">
    <name type="scientific">Aneurinibacillus aneurinilyticus ATCC 12856</name>
    <dbReference type="NCBI Taxonomy" id="649747"/>
    <lineage>
        <taxon>Bacteria</taxon>
        <taxon>Bacillati</taxon>
        <taxon>Bacillota</taxon>
        <taxon>Bacilli</taxon>
        <taxon>Bacillales</taxon>
        <taxon>Paenibacillaceae</taxon>
        <taxon>Aneurinibacillus group</taxon>
        <taxon>Aneurinibacillus</taxon>
    </lineage>
</organism>
<dbReference type="STRING" id="649747.HMPREF0083_01158"/>
<reference evidence="1 2" key="1">
    <citation type="submission" date="2013-08" db="EMBL/GenBank/DDBJ databases">
        <authorList>
            <person name="Weinstock G."/>
            <person name="Sodergren E."/>
            <person name="Wylie T."/>
            <person name="Fulton L."/>
            <person name="Fulton R."/>
            <person name="Fronick C."/>
            <person name="O'Laughlin M."/>
            <person name="Godfrey J."/>
            <person name="Miner T."/>
            <person name="Herter B."/>
            <person name="Appelbaum E."/>
            <person name="Cordes M."/>
            <person name="Lek S."/>
            <person name="Wollam A."/>
            <person name="Pepin K.H."/>
            <person name="Palsikar V.B."/>
            <person name="Mitreva M."/>
            <person name="Wilson R.K."/>
        </authorList>
    </citation>
    <scope>NUCLEOTIDE SEQUENCE [LARGE SCALE GENOMIC DNA]</scope>
    <source>
        <strain evidence="1 2">ATCC 12856</strain>
    </source>
</reference>
<dbReference type="Proteomes" id="UP000016511">
    <property type="component" value="Unassembled WGS sequence"/>
</dbReference>
<name>U1X6Z0_ANEAE</name>
<dbReference type="EMBL" id="AWSJ01000071">
    <property type="protein sequence ID" value="ERI10740.1"/>
    <property type="molecule type" value="Genomic_DNA"/>
</dbReference>
<gene>
    <name evidence="1" type="ORF">HMPREF0083_01158</name>
</gene>
<evidence type="ECO:0000313" key="2">
    <source>
        <dbReference type="Proteomes" id="UP000016511"/>
    </source>
</evidence>
<dbReference type="AlphaFoldDB" id="U1X6Z0"/>
<proteinExistence type="predicted"/>
<sequence length="54" mass="6514">MAGGRKRRRKSETRKRQLAFLLPERRAHPTSSFFRISYFQPRYHVKLSSVTYIT</sequence>
<accession>U1X6Z0</accession>
<dbReference type="HOGENOM" id="CLU_202313_0_0_9"/>
<comment type="caution">
    <text evidence="1">The sequence shown here is derived from an EMBL/GenBank/DDBJ whole genome shotgun (WGS) entry which is preliminary data.</text>
</comment>
<protein>
    <submittedName>
        <fullName evidence="1">Uncharacterized protein</fullName>
    </submittedName>
</protein>
<evidence type="ECO:0000313" key="1">
    <source>
        <dbReference type="EMBL" id="ERI10740.1"/>
    </source>
</evidence>